<sequence>MSYAFKTQSNGVVISRRCRHGLAGCALGGAAKVCAPRFFVTGSFQSSVRGKETVAVMQPKVSICVRCVARAIVNAGTRNKWVHFPKMADEKAAAKEEFLWVGPLPSVIGYVNGSFVASRSEQKAPFWRCEGYFALYVMFICVEEMPILALDPLR</sequence>
<protein>
    <submittedName>
        <fullName evidence="1">Uncharacterized protein</fullName>
    </submittedName>
</protein>
<dbReference type="Proteomes" id="UP000821866">
    <property type="component" value="Chromosome 8"/>
</dbReference>
<organism evidence="1 2">
    <name type="scientific">Rhipicephalus microplus</name>
    <name type="common">Cattle tick</name>
    <name type="synonym">Boophilus microplus</name>
    <dbReference type="NCBI Taxonomy" id="6941"/>
    <lineage>
        <taxon>Eukaryota</taxon>
        <taxon>Metazoa</taxon>
        <taxon>Ecdysozoa</taxon>
        <taxon>Arthropoda</taxon>
        <taxon>Chelicerata</taxon>
        <taxon>Arachnida</taxon>
        <taxon>Acari</taxon>
        <taxon>Parasitiformes</taxon>
        <taxon>Ixodida</taxon>
        <taxon>Ixodoidea</taxon>
        <taxon>Ixodidae</taxon>
        <taxon>Rhipicephalinae</taxon>
        <taxon>Rhipicephalus</taxon>
        <taxon>Boophilus</taxon>
    </lineage>
</organism>
<accession>A0A9J6DAU3</accession>
<name>A0A9J6DAU3_RHIMP</name>
<comment type="caution">
    <text evidence="1">The sequence shown here is derived from an EMBL/GenBank/DDBJ whole genome shotgun (WGS) entry which is preliminary data.</text>
</comment>
<reference evidence="1" key="1">
    <citation type="journal article" date="2020" name="Cell">
        <title>Large-Scale Comparative Analyses of Tick Genomes Elucidate Their Genetic Diversity and Vector Capacities.</title>
        <authorList>
            <consortium name="Tick Genome and Microbiome Consortium (TIGMIC)"/>
            <person name="Jia N."/>
            <person name="Wang J."/>
            <person name="Shi W."/>
            <person name="Du L."/>
            <person name="Sun Y."/>
            <person name="Zhan W."/>
            <person name="Jiang J.F."/>
            <person name="Wang Q."/>
            <person name="Zhang B."/>
            <person name="Ji P."/>
            <person name="Bell-Sakyi L."/>
            <person name="Cui X.M."/>
            <person name="Yuan T.T."/>
            <person name="Jiang B.G."/>
            <person name="Yang W.F."/>
            <person name="Lam T.T."/>
            <person name="Chang Q.C."/>
            <person name="Ding S.J."/>
            <person name="Wang X.J."/>
            <person name="Zhu J.G."/>
            <person name="Ruan X.D."/>
            <person name="Zhao L."/>
            <person name="Wei J.T."/>
            <person name="Ye R.Z."/>
            <person name="Que T.C."/>
            <person name="Du C.H."/>
            <person name="Zhou Y.H."/>
            <person name="Cheng J.X."/>
            <person name="Dai P.F."/>
            <person name="Guo W.B."/>
            <person name="Han X.H."/>
            <person name="Huang E.J."/>
            <person name="Li L.F."/>
            <person name="Wei W."/>
            <person name="Gao Y.C."/>
            <person name="Liu J.Z."/>
            <person name="Shao H.Z."/>
            <person name="Wang X."/>
            <person name="Wang C.C."/>
            <person name="Yang T.C."/>
            <person name="Huo Q.B."/>
            <person name="Li W."/>
            <person name="Chen H.Y."/>
            <person name="Chen S.E."/>
            <person name="Zhou L.G."/>
            <person name="Ni X.B."/>
            <person name="Tian J.H."/>
            <person name="Sheng Y."/>
            <person name="Liu T."/>
            <person name="Pan Y.S."/>
            <person name="Xia L.Y."/>
            <person name="Li J."/>
            <person name="Zhao F."/>
            <person name="Cao W.C."/>
        </authorList>
    </citation>
    <scope>NUCLEOTIDE SEQUENCE</scope>
    <source>
        <strain evidence="1">Rmic-2018</strain>
    </source>
</reference>
<keyword evidence="2" id="KW-1185">Reference proteome</keyword>
<reference evidence="1" key="2">
    <citation type="submission" date="2021-09" db="EMBL/GenBank/DDBJ databases">
        <authorList>
            <person name="Jia N."/>
            <person name="Wang J."/>
            <person name="Shi W."/>
            <person name="Du L."/>
            <person name="Sun Y."/>
            <person name="Zhan W."/>
            <person name="Jiang J."/>
            <person name="Wang Q."/>
            <person name="Zhang B."/>
            <person name="Ji P."/>
            <person name="Sakyi L.B."/>
            <person name="Cui X."/>
            <person name="Yuan T."/>
            <person name="Jiang B."/>
            <person name="Yang W."/>
            <person name="Lam T.T.-Y."/>
            <person name="Chang Q."/>
            <person name="Ding S."/>
            <person name="Wang X."/>
            <person name="Zhu J."/>
            <person name="Ruan X."/>
            <person name="Zhao L."/>
            <person name="Wei J."/>
            <person name="Que T."/>
            <person name="Du C."/>
            <person name="Cheng J."/>
            <person name="Dai P."/>
            <person name="Han X."/>
            <person name="Huang E."/>
            <person name="Gao Y."/>
            <person name="Liu J."/>
            <person name="Shao H."/>
            <person name="Ye R."/>
            <person name="Li L."/>
            <person name="Wei W."/>
            <person name="Wang X."/>
            <person name="Wang C."/>
            <person name="Huo Q."/>
            <person name="Li W."/>
            <person name="Guo W."/>
            <person name="Chen H."/>
            <person name="Chen S."/>
            <person name="Zhou L."/>
            <person name="Zhou L."/>
            <person name="Ni X."/>
            <person name="Tian J."/>
            <person name="Zhou Y."/>
            <person name="Sheng Y."/>
            <person name="Liu T."/>
            <person name="Pan Y."/>
            <person name="Xia L."/>
            <person name="Li J."/>
            <person name="Zhao F."/>
            <person name="Cao W."/>
        </authorList>
    </citation>
    <scope>NUCLEOTIDE SEQUENCE</scope>
    <source>
        <strain evidence="1">Rmic-2018</strain>
        <tissue evidence="1">Larvae</tissue>
    </source>
</reference>
<gene>
    <name evidence="1" type="ORF">HPB51_014032</name>
</gene>
<dbReference type="VEuPathDB" id="VectorBase:LOC119179029"/>
<proteinExistence type="predicted"/>
<evidence type="ECO:0000313" key="2">
    <source>
        <dbReference type="Proteomes" id="UP000821866"/>
    </source>
</evidence>
<dbReference type="AlphaFoldDB" id="A0A9J6DAU3"/>
<evidence type="ECO:0000313" key="1">
    <source>
        <dbReference type="EMBL" id="KAH8018966.1"/>
    </source>
</evidence>
<dbReference type="EMBL" id="JABSTU010000010">
    <property type="protein sequence ID" value="KAH8018966.1"/>
    <property type="molecule type" value="Genomic_DNA"/>
</dbReference>